<evidence type="ECO:0000256" key="1">
    <source>
        <dbReference type="SAM" id="MobiDB-lite"/>
    </source>
</evidence>
<dbReference type="EMBL" id="JACXVP010000010">
    <property type="protein sequence ID" value="KAG5580375.1"/>
    <property type="molecule type" value="Genomic_DNA"/>
</dbReference>
<evidence type="ECO:0000313" key="3">
    <source>
        <dbReference type="Proteomes" id="UP000824120"/>
    </source>
</evidence>
<comment type="caution">
    <text evidence="2">The sequence shown here is derived from an EMBL/GenBank/DDBJ whole genome shotgun (WGS) entry which is preliminary data.</text>
</comment>
<proteinExistence type="predicted"/>
<dbReference type="Proteomes" id="UP000824120">
    <property type="component" value="Chromosome 10"/>
</dbReference>
<dbReference type="AlphaFoldDB" id="A0A9J5WYD0"/>
<name>A0A9J5WYD0_SOLCO</name>
<reference evidence="2 3" key="1">
    <citation type="submission" date="2020-09" db="EMBL/GenBank/DDBJ databases">
        <title>De no assembly of potato wild relative species, Solanum commersonii.</title>
        <authorList>
            <person name="Cho K."/>
        </authorList>
    </citation>
    <scope>NUCLEOTIDE SEQUENCE [LARGE SCALE GENOMIC DNA]</scope>
    <source>
        <strain evidence="2">LZ3.2</strain>
        <tissue evidence="2">Leaf</tissue>
    </source>
</reference>
<gene>
    <name evidence="2" type="ORF">H5410_051002</name>
</gene>
<evidence type="ECO:0000313" key="2">
    <source>
        <dbReference type="EMBL" id="KAG5580375.1"/>
    </source>
</evidence>
<feature type="region of interest" description="Disordered" evidence="1">
    <location>
        <begin position="114"/>
        <end position="141"/>
    </location>
</feature>
<organism evidence="2 3">
    <name type="scientific">Solanum commersonii</name>
    <name type="common">Commerson's wild potato</name>
    <name type="synonym">Commerson's nightshade</name>
    <dbReference type="NCBI Taxonomy" id="4109"/>
    <lineage>
        <taxon>Eukaryota</taxon>
        <taxon>Viridiplantae</taxon>
        <taxon>Streptophyta</taxon>
        <taxon>Embryophyta</taxon>
        <taxon>Tracheophyta</taxon>
        <taxon>Spermatophyta</taxon>
        <taxon>Magnoliopsida</taxon>
        <taxon>eudicotyledons</taxon>
        <taxon>Gunneridae</taxon>
        <taxon>Pentapetalae</taxon>
        <taxon>asterids</taxon>
        <taxon>lamiids</taxon>
        <taxon>Solanales</taxon>
        <taxon>Solanaceae</taxon>
        <taxon>Solanoideae</taxon>
        <taxon>Solaneae</taxon>
        <taxon>Solanum</taxon>
    </lineage>
</organism>
<keyword evidence="3" id="KW-1185">Reference proteome</keyword>
<sequence length="159" mass="18646">MIIKQIISVEDWGSSTLKERQINLNKISLSFIYWDYIQAFDKVLYFNNEKHKHKWFIKEYDITPQKGVIVDSSVRHIARKISIQDGDKEAMINNYLEEVKRGLLLNISQYEKSDTSMGSERSEDATDDIQEAQPIEATTEDTLRKAENFLQKLKEKDKL</sequence>
<accession>A0A9J5WYD0</accession>
<protein>
    <submittedName>
        <fullName evidence="2">Uncharacterized protein</fullName>
    </submittedName>
</protein>
<dbReference type="OrthoDB" id="1743486at2759"/>